<feature type="signal peptide" evidence="1">
    <location>
        <begin position="1"/>
        <end position="20"/>
    </location>
</feature>
<evidence type="ECO:0000256" key="1">
    <source>
        <dbReference type="SAM" id="SignalP"/>
    </source>
</evidence>
<organism evidence="3 4">
    <name type="scientific">Rufibacter roseus</name>
    <dbReference type="NCBI Taxonomy" id="1567108"/>
    <lineage>
        <taxon>Bacteria</taxon>
        <taxon>Pseudomonadati</taxon>
        <taxon>Bacteroidota</taxon>
        <taxon>Cytophagia</taxon>
        <taxon>Cytophagales</taxon>
        <taxon>Hymenobacteraceae</taxon>
        <taxon>Rufibacter</taxon>
    </lineage>
</organism>
<gene>
    <name evidence="3" type="ORF">ACFQHR_02190</name>
</gene>
<dbReference type="Proteomes" id="UP001596405">
    <property type="component" value="Unassembled WGS sequence"/>
</dbReference>
<proteinExistence type="predicted"/>
<sequence>MKNLITSFFAVMLLCLSACSNDDDNQLDAQAKLPNKRWAITELKIETFLGESDAYADFEDCEKDNYFEFRENGVLIVDEGATKCSSDDPQQTQGTWSVQGNVMTISGLNLGLPSNTVKLNITELTDASLRGTFKEDYQGVPVSGKLAMRAQ</sequence>
<evidence type="ECO:0000313" key="4">
    <source>
        <dbReference type="Proteomes" id="UP001596405"/>
    </source>
</evidence>
<dbReference type="RefSeq" id="WP_066620265.1">
    <property type="nucleotide sequence ID" value="NZ_JBHSYQ010000003.1"/>
</dbReference>
<protein>
    <submittedName>
        <fullName evidence="3">Lipocalin family protein</fullName>
    </submittedName>
</protein>
<keyword evidence="4" id="KW-1185">Reference proteome</keyword>
<name>A0ABW2DFB0_9BACT</name>
<keyword evidence="1" id="KW-0732">Signal</keyword>
<evidence type="ECO:0000313" key="3">
    <source>
        <dbReference type="EMBL" id="MFC6996411.1"/>
    </source>
</evidence>
<feature type="chain" id="PRO_5047186540" evidence="1">
    <location>
        <begin position="21"/>
        <end position="151"/>
    </location>
</feature>
<reference evidence="4" key="1">
    <citation type="journal article" date="2019" name="Int. J. Syst. Evol. Microbiol.">
        <title>The Global Catalogue of Microorganisms (GCM) 10K type strain sequencing project: providing services to taxonomists for standard genome sequencing and annotation.</title>
        <authorList>
            <consortium name="The Broad Institute Genomics Platform"/>
            <consortium name="The Broad Institute Genome Sequencing Center for Infectious Disease"/>
            <person name="Wu L."/>
            <person name="Ma J."/>
        </authorList>
    </citation>
    <scope>NUCLEOTIDE SEQUENCE [LARGE SCALE GENOMIC DNA]</scope>
    <source>
        <strain evidence="4">CGMCC 4.7393</strain>
    </source>
</reference>
<dbReference type="EMBL" id="JBHSYQ010000003">
    <property type="protein sequence ID" value="MFC6996411.1"/>
    <property type="molecule type" value="Genomic_DNA"/>
</dbReference>
<evidence type="ECO:0000259" key="2">
    <source>
        <dbReference type="Pfam" id="PF13648"/>
    </source>
</evidence>
<comment type="caution">
    <text evidence="3">The sequence shown here is derived from an EMBL/GenBank/DDBJ whole genome shotgun (WGS) entry which is preliminary data.</text>
</comment>
<dbReference type="Pfam" id="PF13648">
    <property type="entry name" value="Lipocalin_4"/>
    <property type="match status" value="1"/>
</dbReference>
<dbReference type="InterPro" id="IPR024311">
    <property type="entry name" value="Lipocalin-like"/>
</dbReference>
<accession>A0ABW2DFB0</accession>
<feature type="domain" description="Lipocalin-like" evidence="2">
    <location>
        <begin position="38"/>
        <end position="129"/>
    </location>
</feature>